<dbReference type="InterPro" id="IPR027417">
    <property type="entry name" value="P-loop_NTPase"/>
</dbReference>
<keyword evidence="8 14" id="KW-0169">Cobalamin biosynthesis</keyword>
<dbReference type="Proteomes" id="UP001595539">
    <property type="component" value="Unassembled WGS sequence"/>
</dbReference>
<evidence type="ECO:0000256" key="12">
    <source>
        <dbReference type="ARBA" id="ARBA00022840"/>
    </source>
</evidence>
<evidence type="ECO:0000256" key="5">
    <source>
        <dbReference type="ARBA" id="ARBA00004692"/>
    </source>
</evidence>
<evidence type="ECO:0000256" key="1">
    <source>
        <dbReference type="ARBA" id="ARBA00000312"/>
    </source>
</evidence>
<dbReference type="PIRSF" id="PIRSF006135">
    <property type="entry name" value="CobU"/>
    <property type="match status" value="1"/>
</dbReference>
<evidence type="ECO:0000256" key="14">
    <source>
        <dbReference type="PIRNR" id="PIRNR006135"/>
    </source>
</evidence>
<dbReference type="GO" id="GO:0043752">
    <property type="term" value="F:adenosylcobinamide kinase activity"/>
    <property type="evidence" value="ECO:0007669"/>
    <property type="project" value="UniProtKB-EC"/>
</dbReference>
<comment type="similarity">
    <text evidence="7 14">Belongs to the CobU/CobP family.</text>
</comment>
<comment type="caution">
    <text evidence="15">The sequence shown here is derived from an EMBL/GenBank/DDBJ whole genome shotgun (WGS) entry which is preliminary data.</text>
</comment>
<dbReference type="GO" id="GO:0008820">
    <property type="term" value="F:cobinamide phosphate guanylyltransferase activity"/>
    <property type="evidence" value="ECO:0007669"/>
    <property type="project" value="UniProtKB-EC"/>
</dbReference>
<proteinExistence type="inferred from homology"/>
<evidence type="ECO:0000256" key="13">
    <source>
        <dbReference type="ARBA" id="ARBA00023134"/>
    </source>
</evidence>
<dbReference type="CDD" id="cd00544">
    <property type="entry name" value="CobU"/>
    <property type="match status" value="1"/>
</dbReference>
<evidence type="ECO:0000256" key="9">
    <source>
        <dbReference type="ARBA" id="ARBA00022679"/>
    </source>
</evidence>
<gene>
    <name evidence="15" type="primary">cobU</name>
    <name evidence="15" type="ORF">ACFOM8_11410</name>
</gene>
<keyword evidence="16" id="KW-1185">Reference proteome</keyword>
<dbReference type="RefSeq" id="WP_377761473.1">
    <property type="nucleotide sequence ID" value="NZ_JBHRXY010000008.1"/>
</dbReference>
<comment type="function">
    <text evidence="4 14">Catalyzes ATP-dependent phosphorylation of adenosylcobinamide and addition of GMP to adenosylcobinamide phosphate.</text>
</comment>
<sequence length="169" mass="17997">MTKSILITGGARSGKSTFAEGVTLSLARPALYIATAEARDAEMTDRIARHQARRGADWTTLAEPLALSQVLKETDGGPPRLVDCLTLWLSNLMLAGHDLEAAVAGLTDLLPRLASPVVMVTNEVGWGIVPDNALARAFRDAAGIANQRVAEACDELWLCVAGQPLRIKP</sequence>
<dbReference type="EMBL" id="JBHRXY010000008">
    <property type="protein sequence ID" value="MFC3630051.1"/>
    <property type="molecule type" value="Genomic_DNA"/>
</dbReference>
<evidence type="ECO:0000256" key="7">
    <source>
        <dbReference type="ARBA" id="ARBA00007490"/>
    </source>
</evidence>
<accession>A0ABV7U582</accession>
<comment type="catalytic activity">
    <reaction evidence="1 14">
        <text>adenosylcob(III)inamide + ATP = adenosylcob(III)inamide phosphate + ADP + H(+)</text>
        <dbReference type="Rhea" id="RHEA:15769"/>
        <dbReference type="ChEBI" id="CHEBI:2480"/>
        <dbReference type="ChEBI" id="CHEBI:15378"/>
        <dbReference type="ChEBI" id="CHEBI:30616"/>
        <dbReference type="ChEBI" id="CHEBI:58502"/>
        <dbReference type="ChEBI" id="CHEBI:456216"/>
        <dbReference type="EC" id="2.7.1.156"/>
    </reaction>
</comment>
<dbReference type="Gene3D" id="3.40.50.300">
    <property type="entry name" value="P-loop containing nucleotide triphosphate hydrolases"/>
    <property type="match status" value="1"/>
</dbReference>
<keyword evidence="10 14" id="KW-0547">Nucleotide-binding</keyword>
<name>A0ABV7U582_9RHOB</name>
<evidence type="ECO:0000256" key="10">
    <source>
        <dbReference type="ARBA" id="ARBA00022741"/>
    </source>
</evidence>
<evidence type="ECO:0000256" key="4">
    <source>
        <dbReference type="ARBA" id="ARBA00003889"/>
    </source>
</evidence>
<evidence type="ECO:0000256" key="3">
    <source>
        <dbReference type="ARBA" id="ARBA00001522"/>
    </source>
</evidence>
<evidence type="ECO:0000256" key="6">
    <source>
        <dbReference type="ARBA" id="ARBA00005159"/>
    </source>
</evidence>
<keyword evidence="13 14" id="KW-0342">GTP-binding</keyword>
<keyword evidence="9 14" id="KW-0808">Transferase</keyword>
<dbReference type="InterPro" id="IPR003203">
    <property type="entry name" value="CobU/CobP"/>
</dbReference>
<keyword evidence="15" id="KW-0548">Nucleotidyltransferase</keyword>
<dbReference type="EC" id="2.7.1.156" evidence="14"/>
<comment type="catalytic activity">
    <reaction evidence="3">
        <text>adenosylcob(III)inamide + GTP = adenosylcob(III)inamide phosphate + GDP + H(+)</text>
        <dbReference type="Rhea" id="RHEA:15765"/>
        <dbReference type="ChEBI" id="CHEBI:2480"/>
        <dbReference type="ChEBI" id="CHEBI:15378"/>
        <dbReference type="ChEBI" id="CHEBI:37565"/>
        <dbReference type="ChEBI" id="CHEBI:58189"/>
        <dbReference type="ChEBI" id="CHEBI:58502"/>
        <dbReference type="EC" id="2.7.1.156"/>
    </reaction>
</comment>
<keyword evidence="11 14" id="KW-0418">Kinase</keyword>
<keyword evidence="12 14" id="KW-0067">ATP-binding</keyword>
<evidence type="ECO:0000256" key="8">
    <source>
        <dbReference type="ARBA" id="ARBA00022573"/>
    </source>
</evidence>
<evidence type="ECO:0000313" key="16">
    <source>
        <dbReference type="Proteomes" id="UP001595539"/>
    </source>
</evidence>
<evidence type="ECO:0000313" key="15">
    <source>
        <dbReference type="EMBL" id="MFC3630051.1"/>
    </source>
</evidence>
<evidence type="ECO:0000256" key="11">
    <source>
        <dbReference type="ARBA" id="ARBA00022777"/>
    </source>
</evidence>
<dbReference type="SUPFAM" id="SSF52540">
    <property type="entry name" value="P-loop containing nucleoside triphosphate hydrolases"/>
    <property type="match status" value="1"/>
</dbReference>
<comment type="pathway">
    <text evidence="6 14">Cofactor biosynthesis; adenosylcobalamin biosynthesis; adenosylcobalamin from cob(II)yrinate a,c-diamide: step 5/7.</text>
</comment>
<reference evidence="16" key="1">
    <citation type="journal article" date="2019" name="Int. J. Syst. Evol. Microbiol.">
        <title>The Global Catalogue of Microorganisms (GCM) 10K type strain sequencing project: providing services to taxonomists for standard genome sequencing and annotation.</title>
        <authorList>
            <consortium name="The Broad Institute Genomics Platform"/>
            <consortium name="The Broad Institute Genome Sequencing Center for Infectious Disease"/>
            <person name="Wu L."/>
            <person name="Ma J."/>
        </authorList>
    </citation>
    <scope>NUCLEOTIDE SEQUENCE [LARGE SCALE GENOMIC DNA]</scope>
    <source>
        <strain evidence="16">KCTC 42473</strain>
    </source>
</reference>
<dbReference type="Pfam" id="PF02283">
    <property type="entry name" value="CobU"/>
    <property type="match status" value="1"/>
</dbReference>
<organism evidence="15 16">
    <name type="scientific">Paracoccus angustae</name>
    <dbReference type="NCBI Taxonomy" id="1671480"/>
    <lineage>
        <taxon>Bacteria</taxon>
        <taxon>Pseudomonadati</taxon>
        <taxon>Pseudomonadota</taxon>
        <taxon>Alphaproteobacteria</taxon>
        <taxon>Rhodobacterales</taxon>
        <taxon>Paracoccaceae</taxon>
        <taxon>Paracoccus</taxon>
    </lineage>
</organism>
<dbReference type="PANTHER" id="PTHR34848:SF1">
    <property type="entry name" value="BIFUNCTIONAL ADENOSYLCOBALAMIN BIOSYNTHESIS PROTEIN COBU"/>
    <property type="match status" value="1"/>
</dbReference>
<comment type="catalytic activity">
    <reaction evidence="2 14">
        <text>adenosylcob(III)inamide phosphate + GTP + H(+) = adenosylcob(III)inamide-GDP + diphosphate</text>
        <dbReference type="Rhea" id="RHEA:22712"/>
        <dbReference type="ChEBI" id="CHEBI:15378"/>
        <dbReference type="ChEBI" id="CHEBI:33019"/>
        <dbReference type="ChEBI" id="CHEBI:37565"/>
        <dbReference type="ChEBI" id="CHEBI:58502"/>
        <dbReference type="ChEBI" id="CHEBI:60487"/>
        <dbReference type="EC" id="2.7.7.62"/>
    </reaction>
</comment>
<comment type="pathway">
    <text evidence="5 14">Cofactor biosynthesis; adenosylcobalamin biosynthesis; adenosylcobalamin from cob(II)yrinate a,c-diamide: step 6/7.</text>
</comment>
<dbReference type="PANTHER" id="PTHR34848">
    <property type="match status" value="1"/>
</dbReference>
<protein>
    <recommendedName>
        <fullName evidence="14">Bifunctional adenosylcobalamin biosynthesis protein</fullName>
        <ecNumber evidence="14">2.7.1.156</ecNumber>
        <ecNumber evidence="14">2.7.7.62</ecNumber>
    </recommendedName>
</protein>
<dbReference type="EC" id="2.7.7.62" evidence="14"/>
<evidence type="ECO:0000256" key="2">
    <source>
        <dbReference type="ARBA" id="ARBA00000711"/>
    </source>
</evidence>
<dbReference type="NCBIfam" id="NF004469">
    <property type="entry name" value="PRK05800.1"/>
    <property type="match status" value="1"/>
</dbReference>